<comment type="caution">
    <text evidence="1">The sequence shown here is derived from an EMBL/GenBank/DDBJ whole genome shotgun (WGS) entry which is preliminary data.</text>
</comment>
<gene>
    <name evidence="1" type="ORF">A2227_02880</name>
</gene>
<dbReference type="Gene3D" id="3.30.360.10">
    <property type="entry name" value="Dihydrodipicolinate Reductase, domain 2"/>
    <property type="match status" value="1"/>
</dbReference>
<dbReference type="EMBL" id="MFGB01000017">
    <property type="protein sequence ID" value="OGF26138.1"/>
    <property type="molecule type" value="Genomic_DNA"/>
</dbReference>
<dbReference type="GO" id="GO:0004412">
    <property type="term" value="F:homoserine dehydrogenase activity"/>
    <property type="evidence" value="ECO:0007669"/>
    <property type="project" value="TreeGrafter"/>
</dbReference>
<evidence type="ECO:0000313" key="1">
    <source>
        <dbReference type="EMBL" id="OGF26138.1"/>
    </source>
</evidence>
<dbReference type="PANTHER" id="PTHR43331">
    <property type="entry name" value="HOMOSERINE DEHYDROGENASE"/>
    <property type="match status" value="1"/>
</dbReference>
<dbReference type="GO" id="GO:0009088">
    <property type="term" value="P:threonine biosynthetic process"/>
    <property type="evidence" value="ECO:0007669"/>
    <property type="project" value="TreeGrafter"/>
</dbReference>
<name>A0A1F5SHD8_9BACT</name>
<organism evidence="1 2">
    <name type="scientific">Candidatus Falkowbacteria bacterium RIFOXYA2_FULL_47_19</name>
    <dbReference type="NCBI Taxonomy" id="1797994"/>
    <lineage>
        <taxon>Bacteria</taxon>
        <taxon>Candidatus Falkowiibacteriota</taxon>
    </lineage>
</organism>
<dbReference type="Proteomes" id="UP000178367">
    <property type="component" value="Unassembled WGS sequence"/>
</dbReference>
<dbReference type="InterPro" id="IPR036291">
    <property type="entry name" value="NAD(P)-bd_dom_sf"/>
</dbReference>
<sequence>MVKTGVIGLGRVGKELARQITARHWDVIFAADSKNIYRIRERFTDDELVKQVAAPLSCGDYPDMIERSKIDILFMATPSNLGQISLYYAYHALKKGVLVVTCEKAFLSDYFTNIKLWFDLGRIGYSATVGGGTMMLSEIQKRLNLHSSPPAIYAVLNGTLNFLFGGGTIAEALKLGLTEPGANDPIAVVNAEIKDTARKAIIIHNTILNARQAIDAKDISITPVTPPAYYRLTTGGFRYYVIFSSERLPKIIEGWNNYICFHKTIGRGSIIGGFFQPGKNEFLQKLVIPGANNAFAMDSPHEECREIFPCPAGGPGAGPEPTAAAMIKDAENLLAEKNWGCLVSYLP</sequence>
<proteinExistence type="predicted"/>
<dbReference type="STRING" id="1797994.A2227_02880"/>
<protein>
    <recommendedName>
        <fullName evidence="3">Homoserine dehydrogenase</fullName>
    </recommendedName>
</protein>
<dbReference type="SUPFAM" id="SSF55347">
    <property type="entry name" value="Glyceraldehyde-3-phosphate dehydrogenase-like, C-terminal domain"/>
    <property type="match status" value="1"/>
</dbReference>
<accession>A0A1F5SHD8</accession>
<evidence type="ECO:0008006" key="3">
    <source>
        <dbReference type="Google" id="ProtNLM"/>
    </source>
</evidence>
<dbReference type="AlphaFoldDB" id="A0A1F5SHD8"/>
<evidence type="ECO:0000313" key="2">
    <source>
        <dbReference type="Proteomes" id="UP000178367"/>
    </source>
</evidence>
<reference evidence="1 2" key="1">
    <citation type="journal article" date="2016" name="Nat. Commun.">
        <title>Thousands of microbial genomes shed light on interconnected biogeochemical processes in an aquifer system.</title>
        <authorList>
            <person name="Anantharaman K."/>
            <person name="Brown C.T."/>
            <person name="Hug L.A."/>
            <person name="Sharon I."/>
            <person name="Castelle C.J."/>
            <person name="Probst A.J."/>
            <person name="Thomas B.C."/>
            <person name="Singh A."/>
            <person name="Wilkins M.J."/>
            <person name="Karaoz U."/>
            <person name="Brodie E.L."/>
            <person name="Williams K.H."/>
            <person name="Hubbard S.S."/>
            <person name="Banfield J.F."/>
        </authorList>
    </citation>
    <scope>NUCLEOTIDE SEQUENCE [LARGE SCALE GENOMIC DNA]</scope>
</reference>
<dbReference type="SUPFAM" id="SSF51735">
    <property type="entry name" value="NAD(P)-binding Rossmann-fold domains"/>
    <property type="match status" value="1"/>
</dbReference>
<dbReference type="PANTHER" id="PTHR43331:SF1">
    <property type="entry name" value="HOMOSERINE DEHYDROGENASE"/>
    <property type="match status" value="1"/>
</dbReference>
<dbReference type="Gene3D" id="3.40.50.720">
    <property type="entry name" value="NAD(P)-binding Rossmann-like Domain"/>
    <property type="match status" value="1"/>
</dbReference>